<dbReference type="AlphaFoldDB" id="A0A9P6GA63"/>
<accession>A0A9P6GA63</accession>
<evidence type="ECO:0000313" key="3">
    <source>
        <dbReference type="Proteomes" id="UP000756921"/>
    </source>
</evidence>
<proteinExistence type="predicted"/>
<organism evidence="2 3">
    <name type="scientific">Paraphaeosphaeria minitans</name>
    <dbReference type="NCBI Taxonomy" id="565426"/>
    <lineage>
        <taxon>Eukaryota</taxon>
        <taxon>Fungi</taxon>
        <taxon>Dikarya</taxon>
        <taxon>Ascomycota</taxon>
        <taxon>Pezizomycotina</taxon>
        <taxon>Dothideomycetes</taxon>
        <taxon>Pleosporomycetidae</taxon>
        <taxon>Pleosporales</taxon>
        <taxon>Massarineae</taxon>
        <taxon>Didymosphaeriaceae</taxon>
        <taxon>Paraphaeosphaeria</taxon>
    </lineage>
</organism>
<protein>
    <submittedName>
        <fullName evidence="2">Uncharacterized protein</fullName>
    </submittedName>
</protein>
<name>A0A9P6GA63_9PLEO</name>
<gene>
    <name evidence="2" type="ORF">PMIN01_10671</name>
</gene>
<reference evidence="2" key="1">
    <citation type="journal article" date="2020" name="Mol. Plant Microbe Interact.">
        <title>Genome Sequence of the Biocontrol Agent Coniothyrium minitans strain Conio (IMI 134523).</title>
        <authorList>
            <person name="Patel D."/>
            <person name="Shittu T.A."/>
            <person name="Baroncelli R."/>
            <person name="Muthumeenakshi S."/>
            <person name="Osborne T.H."/>
            <person name="Janganan T.K."/>
            <person name="Sreenivasaprasad S."/>
        </authorList>
    </citation>
    <scope>NUCLEOTIDE SEQUENCE</scope>
    <source>
        <strain evidence="2">Conio</strain>
    </source>
</reference>
<dbReference type="Proteomes" id="UP000756921">
    <property type="component" value="Unassembled WGS sequence"/>
</dbReference>
<comment type="caution">
    <text evidence="2">The sequence shown here is derived from an EMBL/GenBank/DDBJ whole genome shotgun (WGS) entry which is preliminary data.</text>
</comment>
<feature type="region of interest" description="Disordered" evidence="1">
    <location>
        <begin position="118"/>
        <end position="140"/>
    </location>
</feature>
<evidence type="ECO:0000313" key="2">
    <source>
        <dbReference type="EMBL" id="KAF9731654.1"/>
    </source>
</evidence>
<sequence>MPWCAVVQLIGQTACGVVYVGSGVRLDWSPAPDVVVRQMGSVVAGVPSLTRAQLSEAATAARCGVATADVNVGATAAVYRCDWQREGLGTALARPGSRTKARCTGRVDAATQRTGAALREDNTEGAATATARRRRRTGEDGWAASGAWLQELEGAQMPDERGTYEYTTHVPHGRLYSLL</sequence>
<keyword evidence="3" id="KW-1185">Reference proteome</keyword>
<dbReference type="EMBL" id="WJXW01000012">
    <property type="protein sequence ID" value="KAF9731654.1"/>
    <property type="molecule type" value="Genomic_DNA"/>
</dbReference>
<evidence type="ECO:0000256" key="1">
    <source>
        <dbReference type="SAM" id="MobiDB-lite"/>
    </source>
</evidence>